<feature type="domain" description="Helicase ATP-binding" evidence="3">
    <location>
        <begin position="13"/>
        <end position="197"/>
    </location>
</feature>
<protein>
    <submittedName>
        <fullName evidence="5">Uncharacterized protein</fullName>
    </submittedName>
</protein>
<dbReference type="CDD" id="cd18799">
    <property type="entry name" value="SF2_C_EcoAI-like"/>
    <property type="match status" value="1"/>
</dbReference>
<dbReference type="GO" id="GO:0070125">
    <property type="term" value="P:mitochondrial translational elongation"/>
    <property type="evidence" value="ECO:0007669"/>
    <property type="project" value="TreeGrafter"/>
</dbReference>
<reference evidence="5" key="1">
    <citation type="submission" date="2020-04" db="EMBL/GenBank/DDBJ databases">
        <title>Analysis of mating type loci in Filobasidium floriforme.</title>
        <authorList>
            <person name="Nowrousian M."/>
        </authorList>
    </citation>
    <scope>NUCLEOTIDE SEQUENCE</scope>
    <source>
        <strain evidence="5">CBS 6242</strain>
    </source>
</reference>
<feature type="compositionally biased region" description="Low complexity" evidence="2">
    <location>
        <begin position="152"/>
        <end position="163"/>
    </location>
</feature>
<dbReference type="Pfam" id="PF00271">
    <property type="entry name" value="Helicase_C"/>
    <property type="match status" value="1"/>
</dbReference>
<keyword evidence="6" id="KW-1185">Reference proteome</keyword>
<dbReference type="PANTHER" id="PTHR47396">
    <property type="entry name" value="TYPE I RESTRICTION ENZYME ECOKI R PROTEIN"/>
    <property type="match status" value="1"/>
</dbReference>
<dbReference type="GO" id="GO:0005759">
    <property type="term" value="C:mitochondrial matrix"/>
    <property type="evidence" value="ECO:0007669"/>
    <property type="project" value="TreeGrafter"/>
</dbReference>
<name>A0A8K0JVM0_9TREE</name>
<feature type="region of interest" description="Disordered" evidence="2">
    <location>
        <begin position="609"/>
        <end position="649"/>
    </location>
</feature>
<evidence type="ECO:0000313" key="5">
    <source>
        <dbReference type="EMBL" id="KAG7571203.1"/>
    </source>
</evidence>
<dbReference type="GO" id="GO:0016787">
    <property type="term" value="F:hydrolase activity"/>
    <property type="evidence" value="ECO:0007669"/>
    <property type="project" value="InterPro"/>
</dbReference>
<dbReference type="InterPro" id="IPR006935">
    <property type="entry name" value="Helicase/UvrB_N"/>
</dbReference>
<sequence length="649" mass="72246">MSALEGGVNRIGVSSPTGSGKTVMFTNLIPLLRALPLPRGHTSNQILILVGSIELARQAMTTISKTFPEYRVELEQGTSKGTGFADVTVATYHSLKGARLERYDPLRFCAVIVDEAHHAAAPSYLNLLGYFNRAVTAKEKNSKETSDDEPESTTSTSTLETRSNAPRSQATILGFTATFSRHDQLALSSVFDEIVYHQDVWDMLQAGWLAPARFTTIKAKIKLAECAVSERTGDFVAKGLSGKVNTEEVNELVVRTWLDRAAGRKSTLVFCVDLTHVEDLTEAFRSRGIDARWVSSKTADRDRKALIEDFKNQKFPVLINCEILTEGTDIPNIDTIIIARPTKSRNLFSQMIGRGLRNSPGKEDCRIIDLVDNVTNVDGLISAPTLFGLDPIEDDVEDQTVAQLRERGEEYQEMKALEEAEVARQEALAGTVTYEDDDDPFRFREQSELDKTKSFQSRYAWVNCGDNKYVMEALGNGYFSVVKEHGKYLVRHAAQLPKELREMRKSKSPYGMLQLAGSATQFRQAMAMADKLVERTVPNTMVSRLYRWASWRRNPATPGQQKFLRSMLQGKMPPGSEHRFLAKDESGLDEFDTMLCGRVIAVSTALKHGAKGRAEKQAKQTSAADKKKDRAKQKESARLAAQTVKVGKL</sequence>
<feature type="compositionally biased region" description="Basic and acidic residues" evidence="2">
    <location>
        <begin position="612"/>
        <end position="637"/>
    </location>
</feature>
<evidence type="ECO:0000259" key="4">
    <source>
        <dbReference type="PROSITE" id="PS51194"/>
    </source>
</evidence>
<evidence type="ECO:0000256" key="2">
    <source>
        <dbReference type="SAM" id="MobiDB-lite"/>
    </source>
</evidence>
<dbReference type="Pfam" id="PF04851">
    <property type="entry name" value="ResIII"/>
    <property type="match status" value="1"/>
</dbReference>
<dbReference type="GO" id="GO:0032042">
    <property type="term" value="P:mitochondrial DNA metabolic process"/>
    <property type="evidence" value="ECO:0007669"/>
    <property type="project" value="TreeGrafter"/>
</dbReference>
<dbReference type="SMART" id="SM00490">
    <property type="entry name" value="HELICc"/>
    <property type="match status" value="1"/>
</dbReference>
<evidence type="ECO:0000256" key="1">
    <source>
        <dbReference type="ARBA" id="ARBA00022806"/>
    </source>
</evidence>
<accession>A0A8K0JVM0</accession>
<gene>
    <name evidence="5" type="ORF">FFLO_00876</name>
</gene>
<dbReference type="GO" id="GO:0036121">
    <property type="term" value="F:double-stranded DNA helicase activity"/>
    <property type="evidence" value="ECO:0007669"/>
    <property type="project" value="TreeGrafter"/>
</dbReference>
<proteinExistence type="predicted"/>
<organism evidence="5 6">
    <name type="scientific">Filobasidium floriforme</name>
    <dbReference type="NCBI Taxonomy" id="5210"/>
    <lineage>
        <taxon>Eukaryota</taxon>
        <taxon>Fungi</taxon>
        <taxon>Dikarya</taxon>
        <taxon>Basidiomycota</taxon>
        <taxon>Agaricomycotina</taxon>
        <taxon>Tremellomycetes</taxon>
        <taxon>Filobasidiales</taxon>
        <taxon>Filobasidiaceae</taxon>
        <taxon>Filobasidium</taxon>
    </lineage>
</organism>
<dbReference type="EMBL" id="JABELV010000010">
    <property type="protein sequence ID" value="KAG7571203.1"/>
    <property type="molecule type" value="Genomic_DNA"/>
</dbReference>
<dbReference type="GO" id="GO:0005524">
    <property type="term" value="F:ATP binding"/>
    <property type="evidence" value="ECO:0007669"/>
    <property type="project" value="InterPro"/>
</dbReference>
<dbReference type="InterPro" id="IPR027417">
    <property type="entry name" value="P-loop_NTPase"/>
</dbReference>
<feature type="region of interest" description="Disordered" evidence="2">
    <location>
        <begin position="139"/>
        <end position="165"/>
    </location>
</feature>
<feature type="domain" description="Helicase C-terminal" evidence="4">
    <location>
        <begin position="248"/>
        <end position="428"/>
    </location>
</feature>
<dbReference type="Proteomes" id="UP000812966">
    <property type="component" value="Unassembled WGS sequence"/>
</dbReference>
<keyword evidence="1" id="KW-0067">ATP-binding</keyword>
<keyword evidence="1" id="KW-0547">Nucleotide-binding</keyword>
<dbReference type="AlphaFoldDB" id="A0A8K0JVM0"/>
<keyword evidence="1" id="KW-0347">Helicase</keyword>
<dbReference type="InterPro" id="IPR014001">
    <property type="entry name" value="Helicase_ATP-bd"/>
</dbReference>
<dbReference type="Gene3D" id="3.40.50.300">
    <property type="entry name" value="P-loop containing nucleotide triphosphate hydrolases"/>
    <property type="match status" value="2"/>
</dbReference>
<dbReference type="SUPFAM" id="SSF52540">
    <property type="entry name" value="P-loop containing nucleoside triphosphate hydrolases"/>
    <property type="match status" value="1"/>
</dbReference>
<dbReference type="PROSITE" id="PS51192">
    <property type="entry name" value="HELICASE_ATP_BIND_1"/>
    <property type="match status" value="1"/>
</dbReference>
<dbReference type="InterPro" id="IPR001650">
    <property type="entry name" value="Helicase_C-like"/>
</dbReference>
<evidence type="ECO:0000313" key="6">
    <source>
        <dbReference type="Proteomes" id="UP000812966"/>
    </source>
</evidence>
<dbReference type="PROSITE" id="PS51194">
    <property type="entry name" value="HELICASE_CTER"/>
    <property type="match status" value="1"/>
</dbReference>
<dbReference type="InterPro" id="IPR050742">
    <property type="entry name" value="Helicase_Restrict-Modif_Enz"/>
</dbReference>
<dbReference type="GO" id="GO:0061749">
    <property type="term" value="F:forked DNA-dependent helicase activity"/>
    <property type="evidence" value="ECO:0007669"/>
    <property type="project" value="TreeGrafter"/>
</dbReference>
<comment type="caution">
    <text evidence="5">The sequence shown here is derived from an EMBL/GenBank/DDBJ whole genome shotgun (WGS) entry which is preliminary data.</text>
</comment>
<keyword evidence="1" id="KW-0378">Hydrolase</keyword>
<evidence type="ECO:0000259" key="3">
    <source>
        <dbReference type="PROSITE" id="PS51192"/>
    </source>
</evidence>
<dbReference type="PANTHER" id="PTHR47396:SF1">
    <property type="entry name" value="ATP-DEPENDENT HELICASE IRC3-RELATED"/>
    <property type="match status" value="1"/>
</dbReference>
<dbReference type="GO" id="GO:0000403">
    <property type="term" value="F:Y-form DNA binding"/>
    <property type="evidence" value="ECO:0007669"/>
    <property type="project" value="TreeGrafter"/>
</dbReference>
<dbReference type="SMART" id="SM00487">
    <property type="entry name" value="DEXDc"/>
    <property type="match status" value="1"/>
</dbReference>